<dbReference type="AlphaFoldDB" id="A0A8H4R106"/>
<sequence>MDREWLNSLASPLEAFRDLYLVPGGRWLLGFRPDGEVFYYDLESPNYEEKRVLVPAYTKDAGNNDVEISIDIAERLPIRSFKVVQYIDEHGPAGSTKYKGINVWEVTFVFEGKRVAGLKAICLKTIPVDPACDTSMVSISLRNEHFAIAGQHSYPILRQRLQCIYILEWLHIVDGSLDYSRRVLYVDEAQEITEIHLLPNNRVFALSSPWAFVYDFSSLQYTGRTPELHPDHSTLTPPPSVSQHCVHILSTLYSPQLHAIAVPDNLDGTGSSSHLVVKPLIPLPLYEMRKE</sequence>
<name>A0A8H4R106_9AGAR</name>
<gene>
    <name evidence="1" type="ORF">D9613_000037</name>
</gene>
<evidence type="ECO:0000313" key="2">
    <source>
        <dbReference type="Proteomes" id="UP000521872"/>
    </source>
</evidence>
<accession>A0A8H4R106</accession>
<proteinExistence type="predicted"/>
<protein>
    <submittedName>
        <fullName evidence="1">Uncharacterized protein</fullName>
    </submittedName>
</protein>
<dbReference type="EMBL" id="JAACJL010000015">
    <property type="protein sequence ID" value="KAF4621380.1"/>
    <property type="molecule type" value="Genomic_DNA"/>
</dbReference>
<reference evidence="1 2" key="1">
    <citation type="submission" date="2019-12" db="EMBL/GenBank/DDBJ databases">
        <authorList>
            <person name="Floudas D."/>
            <person name="Bentzer J."/>
            <person name="Ahren D."/>
            <person name="Johansson T."/>
            <person name="Persson P."/>
            <person name="Tunlid A."/>
        </authorList>
    </citation>
    <scope>NUCLEOTIDE SEQUENCE [LARGE SCALE GENOMIC DNA]</scope>
    <source>
        <strain evidence="1 2">CBS 102.39</strain>
    </source>
</reference>
<organism evidence="1 2">
    <name type="scientific">Agrocybe pediades</name>
    <dbReference type="NCBI Taxonomy" id="84607"/>
    <lineage>
        <taxon>Eukaryota</taxon>
        <taxon>Fungi</taxon>
        <taxon>Dikarya</taxon>
        <taxon>Basidiomycota</taxon>
        <taxon>Agaricomycotina</taxon>
        <taxon>Agaricomycetes</taxon>
        <taxon>Agaricomycetidae</taxon>
        <taxon>Agaricales</taxon>
        <taxon>Agaricineae</taxon>
        <taxon>Strophariaceae</taxon>
        <taxon>Agrocybe</taxon>
    </lineage>
</organism>
<evidence type="ECO:0000313" key="1">
    <source>
        <dbReference type="EMBL" id="KAF4621380.1"/>
    </source>
</evidence>
<comment type="caution">
    <text evidence="1">The sequence shown here is derived from an EMBL/GenBank/DDBJ whole genome shotgun (WGS) entry which is preliminary data.</text>
</comment>
<dbReference type="Proteomes" id="UP000521872">
    <property type="component" value="Unassembled WGS sequence"/>
</dbReference>
<keyword evidence="2" id="KW-1185">Reference proteome</keyword>